<dbReference type="Pfam" id="PF01008">
    <property type="entry name" value="IF-2B"/>
    <property type="match status" value="1"/>
</dbReference>
<feature type="binding site" evidence="5">
    <location>
        <position position="208"/>
    </location>
    <ligand>
        <name>substrate</name>
    </ligand>
</feature>
<protein>
    <recommendedName>
        <fullName evidence="5">Methylthioribose-1-phosphate isomerase</fullName>
        <shortName evidence="5">M1Pi</shortName>
        <shortName evidence="5">MTR-1-P isomerase</shortName>
        <ecNumber evidence="5">5.3.1.23</ecNumber>
    </recommendedName>
    <alternativeName>
        <fullName evidence="5">S-methyl-5-thioribose-1-phosphate isomerase</fullName>
    </alternativeName>
</protein>
<dbReference type="UniPathway" id="UPA00904">
    <property type="reaction ID" value="UER00874"/>
</dbReference>
<dbReference type="NCBIfam" id="TIGR00524">
    <property type="entry name" value="eIF-2B_rel"/>
    <property type="match status" value="1"/>
</dbReference>
<sequence length="372" mass="40017">MKVDGKDWRTIWVERLPAEGEGGAVGIIDQTKLPHRLETITLSTLDDAAVAISDMLVRGAPLIGATAAYGVALALRDDASDARLSSAYDTLYATRPTAVNLRWALDEMLGLLKPLRHAEREAAAWKRAGEIANDDVAINRQIGETGLELIRSIAATKKPGEKVNILTHCNAGWLATVDWGTATAPIYRAHEEGIDIHVWVDETRPRNQGAYLTAWELGKAGVDHHLIVDNTGGHLMQHGMVDLVIVGTDRTTASGDVCNKIGTYLKALAAHDNDVPFYVALPSSTIDFTIDSGFDIPIEERSGREVSIVGGITAEGTIVEVQISPTDTPTANYAFDVTPARLVTGLITERGLVSADRAAIAERFQDRIGNAA</sequence>
<evidence type="ECO:0000313" key="6">
    <source>
        <dbReference type="EMBL" id="RFC65954.1"/>
    </source>
</evidence>
<dbReference type="GO" id="GO:0046523">
    <property type="term" value="F:S-methyl-5-thioribose-1-phosphate isomerase activity"/>
    <property type="evidence" value="ECO:0007669"/>
    <property type="project" value="UniProtKB-UniRule"/>
</dbReference>
<proteinExistence type="inferred from homology"/>
<reference evidence="6 7" key="1">
    <citation type="submission" date="2018-08" db="EMBL/GenBank/DDBJ databases">
        <title>Fulvimarina sp. 85, whole genome shotgun sequence.</title>
        <authorList>
            <person name="Tuo L."/>
        </authorList>
    </citation>
    <scope>NUCLEOTIDE SEQUENCE [LARGE SCALE GENOMIC DNA]</scope>
    <source>
        <strain evidence="6 7">85</strain>
    </source>
</reference>
<dbReference type="NCBIfam" id="NF004326">
    <property type="entry name" value="PRK05720.1"/>
    <property type="match status" value="1"/>
</dbReference>
<feature type="binding site" evidence="5">
    <location>
        <begin position="58"/>
        <end position="60"/>
    </location>
    <ligand>
        <name>substrate</name>
    </ligand>
</feature>
<dbReference type="HAMAP" id="MF_01678">
    <property type="entry name" value="Salvage_MtnA"/>
    <property type="match status" value="1"/>
</dbReference>
<dbReference type="EC" id="5.3.1.23" evidence="5"/>
<comment type="function">
    <text evidence="4">Catalyzes the interconversion of methylthioribose-1-phosphate (MTR-1-P) into methylthioribulose-1-phosphate (MTRu-1-P). Also catalyzes the interconversion of 5-deoxyribose 1-phosphate and 5-deoxyribulose 1-phosphate. Part of a bifunctional DHAP-shunt salvage pathway for SAM by-products.</text>
</comment>
<gene>
    <name evidence="5 6" type="primary">mtnA</name>
    <name evidence="6" type="ORF">DYI37_00200</name>
</gene>
<comment type="pathway">
    <text evidence="5">Amino-acid biosynthesis; L-methionine biosynthesis via salvage pathway; L-methionine from S-methyl-5-thio-alpha-D-ribose 1-phosphate: step 1/6.</text>
</comment>
<evidence type="ECO:0000256" key="4">
    <source>
        <dbReference type="ARBA" id="ARBA00058145"/>
    </source>
</evidence>
<keyword evidence="7" id="KW-1185">Reference proteome</keyword>
<feature type="site" description="Transition state stabilizer" evidence="5">
    <location>
        <position position="169"/>
    </location>
</feature>
<dbReference type="NCBIfam" id="TIGR00512">
    <property type="entry name" value="salvage_mtnA"/>
    <property type="match status" value="1"/>
</dbReference>
<dbReference type="GO" id="GO:0019509">
    <property type="term" value="P:L-methionine salvage from methylthioadenosine"/>
    <property type="evidence" value="ECO:0007669"/>
    <property type="project" value="UniProtKB-UniRule"/>
</dbReference>
<dbReference type="InterPro" id="IPR011559">
    <property type="entry name" value="Initiation_fac_2B_a/b/d"/>
</dbReference>
<feature type="binding site" evidence="5">
    <location>
        <begin position="259"/>
        <end position="260"/>
    </location>
    <ligand>
        <name>substrate</name>
    </ligand>
</feature>
<dbReference type="InterPro" id="IPR042529">
    <property type="entry name" value="IF_2B-like_C"/>
</dbReference>
<dbReference type="FunFam" id="3.40.50.10470:FF:000006">
    <property type="entry name" value="Methylthioribose-1-phosphate isomerase"/>
    <property type="match status" value="1"/>
</dbReference>
<dbReference type="InterPro" id="IPR037171">
    <property type="entry name" value="NagB/RpiA_transferase-like"/>
</dbReference>
<comment type="similarity">
    <text evidence="5">Belongs to the EIF-2B alpha/beta/delta subunits family. MtnA subfamily.</text>
</comment>
<evidence type="ECO:0000256" key="3">
    <source>
        <dbReference type="ARBA" id="ARBA00051169"/>
    </source>
</evidence>
<name>A0A371XA81_9HYPH</name>
<comment type="catalytic activity">
    <reaction evidence="3">
        <text>5-(methylsulfanyl)-alpha-D-ribose 1-phosphate = 5-(methylsulfanyl)-D-ribulose 1-phosphate</text>
        <dbReference type="Rhea" id="RHEA:19989"/>
        <dbReference type="ChEBI" id="CHEBI:58533"/>
        <dbReference type="ChEBI" id="CHEBI:58548"/>
        <dbReference type="EC" id="5.3.1.23"/>
    </reaction>
    <physiologicalReaction direction="left-to-right" evidence="3">
        <dbReference type="Rhea" id="RHEA:19990"/>
    </physiologicalReaction>
</comment>
<dbReference type="OrthoDB" id="9803436at2"/>
<dbReference type="FunFam" id="1.20.120.420:FF:000003">
    <property type="entry name" value="Methylthioribose-1-phosphate isomerase"/>
    <property type="match status" value="1"/>
</dbReference>
<comment type="caution">
    <text evidence="6">The sequence shown here is derived from an EMBL/GenBank/DDBJ whole genome shotgun (WGS) entry which is preliminary data.</text>
</comment>
<dbReference type="Gene3D" id="1.20.120.420">
    <property type="entry name" value="translation initiation factor eif-2b, domain 1"/>
    <property type="match status" value="1"/>
</dbReference>
<feature type="binding site" evidence="5">
    <location>
        <position position="95"/>
    </location>
    <ligand>
        <name>substrate</name>
    </ligand>
</feature>
<feature type="active site" description="Proton donor" evidence="5">
    <location>
        <position position="249"/>
    </location>
</feature>
<accession>A0A371XA81</accession>
<dbReference type="AlphaFoldDB" id="A0A371XA81"/>
<keyword evidence="5" id="KW-0486">Methionine biosynthesis</keyword>
<dbReference type="InterPro" id="IPR005251">
    <property type="entry name" value="IF-M1Pi"/>
</dbReference>
<dbReference type="RefSeq" id="WP_116681203.1">
    <property type="nucleotide sequence ID" value="NZ_QURL01000001.1"/>
</dbReference>
<organism evidence="6 7">
    <name type="scientific">Fulvimarina endophytica</name>
    <dbReference type="NCBI Taxonomy" id="2293836"/>
    <lineage>
        <taxon>Bacteria</taxon>
        <taxon>Pseudomonadati</taxon>
        <taxon>Pseudomonadota</taxon>
        <taxon>Alphaproteobacteria</taxon>
        <taxon>Hyphomicrobiales</taxon>
        <taxon>Aurantimonadaceae</taxon>
        <taxon>Fulvimarina</taxon>
    </lineage>
</organism>
<evidence type="ECO:0000313" key="7">
    <source>
        <dbReference type="Proteomes" id="UP000264310"/>
    </source>
</evidence>
<evidence type="ECO:0000256" key="5">
    <source>
        <dbReference type="HAMAP-Rule" id="MF_01678"/>
    </source>
</evidence>
<keyword evidence="1 5" id="KW-0413">Isomerase</keyword>
<dbReference type="EMBL" id="QURL01000001">
    <property type="protein sequence ID" value="RFC65954.1"/>
    <property type="molecule type" value="Genomic_DNA"/>
</dbReference>
<dbReference type="Gene3D" id="3.40.50.10470">
    <property type="entry name" value="Translation initiation factor eif-2b, domain 2"/>
    <property type="match status" value="1"/>
</dbReference>
<comment type="catalytic activity">
    <reaction evidence="2">
        <text>5-deoxy-alpha-D-ribose 1-phosphate = 5-deoxy-D-ribulose 1-phosphate</text>
        <dbReference type="Rhea" id="RHEA:61296"/>
        <dbReference type="ChEBI" id="CHEBI:58749"/>
        <dbReference type="ChEBI" id="CHEBI:144504"/>
    </reaction>
    <physiologicalReaction direction="left-to-right" evidence="2">
        <dbReference type="Rhea" id="RHEA:61297"/>
    </physiologicalReaction>
</comment>
<evidence type="ECO:0000256" key="2">
    <source>
        <dbReference type="ARBA" id="ARBA00050906"/>
    </source>
</evidence>
<dbReference type="SUPFAM" id="SSF100950">
    <property type="entry name" value="NagB/RpiA/CoA transferase-like"/>
    <property type="match status" value="1"/>
</dbReference>
<evidence type="ECO:0000256" key="1">
    <source>
        <dbReference type="ARBA" id="ARBA00023235"/>
    </source>
</evidence>
<dbReference type="PANTHER" id="PTHR43475">
    <property type="entry name" value="METHYLTHIORIBOSE-1-PHOSPHATE ISOMERASE"/>
    <property type="match status" value="1"/>
</dbReference>
<dbReference type="InterPro" id="IPR027363">
    <property type="entry name" value="M1Pi_N"/>
</dbReference>
<dbReference type="Proteomes" id="UP000264310">
    <property type="component" value="Unassembled WGS sequence"/>
</dbReference>
<dbReference type="PANTHER" id="PTHR43475:SF1">
    <property type="entry name" value="METHYLTHIORIBOSE-1-PHOSPHATE ISOMERASE"/>
    <property type="match status" value="1"/>
</dbReference>
<dbReference type="InterPro" id="IPR000649">
    <property type="entry name" value="IF-2B-related"/>
</dbReference>
<keyword evidence="5" id="KW-0028">Amino-acid biosynthesis</keyword>